<keyword evidence="4" id="KW-1185">Reference proteome</keyword>
<dbReference type="Pfam" id="PF14771">
    <property type="entry name" value="DUF4476"/>
    <property type="match status" value="2"/>
</dbReference>
<dbReference type="InterPro" id="IPR028011">
    <property type="entry name" value="DUF4476"/>
</dbReference>
<dbReference type="PANTHER" id="PTHR14880:SF2">
    <property type="entry name" value="PROLINE AND SERINE-RICH PROTEIN 1"/>
    <property type="match status" value="1"/>
</dbReference>
<feature type="domain" description="DUF4476" evidence="2">
    <location>
        <begin position="12"/>
        <end position="58"/>
    </location>
</feature>
<protein>
    <submittedName>
        <fullName evidence="3">Proline and serine-rich protein 1</fullName>
    </submittedName>
</protein>
<evidence type="ECO:0000256" key="1">
    <source>
        <dbReference type="SAM" id="MobiDB-lite"/>
    </source>
</evidence>
<comment type="caution">
    <text evidence="3">The sequence shown here is derived from an EMBL/GenBank/DDBJ whole genome shotgun (WGS) entry which is preliminary data.</text>
</comment>
<reference evidence="3" key="2">
    <citation type="journal article" date="2023" name="Science">
        <title>Genomic signatures of disease resistance in endangered staghorn corals.</title>
        <authorList>
            <person name="Vollmer S.V."/>
            <person name="Selwyn J.D."/>
            <person name="Despard B.A."/>
            <person name="Roesel C.L."/>
        </authorList>
    </citation>
    <scope>NUCLEOTIDE SEQUENCE</scope>
    <source>
        <strain evidence="3">K2</strain>
    </source>
</reference>
<organism evidence="3 4">
    <name type="scientific">Acropora cervicornis</name>
    <name type="common">Staghorn coral</name>
    <dbReference type="NCBI Taxonomy" id="6130"/>
    <lineage>
        <taxon>Eukaryota</taxon>
        <taxon>Metazoa</taxon>
        <taxon>Cnidaria</taxon>
        <taxon>Anthozoa</taxon>
        <taxon>Hexacorallia</taxon>
        <taxon>Scleractinia</taxon>
        <taxon>Astrocoeniina</taxon>
        <taxon>Acroporidae</taxon>
        <taxon>Acropora</taxon>
    </lineage>
</organism>
<dbReference type="EMBL" id="JARQWQ010000018">
    <property type="protein sequence ID" value="KAK2565839.1"/>
    <property type="molecule type" value="Genomic_DNA"/>
</dbReference>
<dbReference type="Proteomes" id="UP001249851">
    <property type="component" value="Unassembled WGS sequence"/>
</dbReference>
<feature type="domain" description="DUF4476" evidence="2">
    <location>
        <begin position="63"/>
        <end position="120"/>
    </location>
</feature>
<dbReference type="InterPro" id="IPR042616">
    <property type="entry name" value="PROSER1"/>
</dbReference>
<gene>
    <name evidence="3" type="ORF">P5673_010122</name>
</gene>
<dbReference type="PANTHER" id="PTHR14880">
    <property type="entry name" value="PROLINE AND SERINE-RICH PROTEIN 1"/>
    <property type="match status" value="1"/>
</dbReference>
<evidence type="ECO:0000259" key="2">
    <source>
        <dbReference type="Pfam" id="PF14771"/>
    </source>
</evidence>
<sequence>MDPAAFGIVKGEVQRLTFKDDKVNAISFAQGHFYAEQVAQLMKMFSFDDGRLKGLQACVGKMLPATCVAIIPILKAFSFDKNKVSALELIAMQITDPLNFHAFNEVFPYINERDRVRNIMQKRATMGPPQPPVINPASAGNPYPYGKPRPSVDPDDTLYKAADRAFTGAVNVVEGAASMLFGRPQQRGVVVQRPATVSYQTTTSYVTPPGTGVQVVHLPPGASVATITPSAPYPRQPYVAGSYPVGQMPPPYQPHGGYPTQPQWK</sequence>
<dbReference type="AlphaFoldDB" id="A0AAD9QR51"/>
<evidence type="ECO:0000313" key="3">
    <source>
        <dbReference type="EMBL" id="KAK2565839.1"/>
    </source>
</evidence>
<reference evidence="3" key="1">
    <citation type="journal article" date="2023" name="G3 (Bethesda)">
        <title>Whole genome assembly and annotation of the endangered Caribbean coral Acropora cervicornis.</title>
        <authorList>
            <person name="Selwyn J.D."/>
            <person name="Vollmer S.V."/>
        </authorList>
    </citation>
    <scope>NUCLEOTIDE SEQUENCE</scope>
    <source>
        <strain evidence="3">K2</strain>
    </source>
</reference>
<feature type="region of interest" description="Disordered" evidence="1">
    <location>
        <begin position="245"/>
        <end position="265"/>
    </location>
</feature>
<accession>A0AAD9QR51</accession>
<proteinExistence type="predicted"/>
<name>A0AAD9QR51_ACRCE</name>
<evidence type="ECO:0000313" key="4">
    <source>
        <dbReference type="Proteomes" id="UP001249851"/>
    </source>
</evidence>